<keyword evidence="7" id="KW-0408">Iron</keyword>
<evidence type="ECO:0000256" key="8">
    <source>
        <dbReference type="ARBA" id="ARBA00023014"/>
    </source>
</evidence>
<dbReference type="InterPro" id="IPR034457">
    <property type="entry name" value="Organic_radical-activating"/>
</dbReference>
<dbReference type="PROSITE" id="PS51918">
    <property type="entry name" value="RADICAL_SAM"/>
    <property type="match status" value="1"/>
</dbReference>
<dbReference type="InterPro" id="IPR001989">
    <property type="entry name" value="Radical_activat_CS"/>
</dbReference>
<dbReference type="InterPro" id="IPR058240">
    <property type="entry name" value="rSAM_sf"/>
</dbReference>
<dbReference type="PROSITE" id="PS01087">
    <property type="entry name" value="RADICAL_ACTIVATING"/>
    <property type="match status" value="1"/>
</dbReference>
<dbReference type="SUPFAM" id="SSF102114">
    <property type="entry name" value="Radical SAM enzymes"/>
    <property type="match status" value="1"/>
</dbReference>
<comment type="cofactor">
    <cofactor evidence="1">
        <name>[4Fe-4S] cluster</name>
        <dbReference type="ChEBI" id="CHEBI:49883"/>
    </cofactor>
</comment>
<evidence type="ECO:0000256" key="3">
    <source>
        <dbReference type="ARBA" id="ARBA00022485"/>
    </source>
</evidence>
<dbReference type="Pfam" id="PF04055">
    <property type="entry name" value="Radical_SAM"/>
    <property type="match status" value="1"/>
</dbReference>
<evidence type="ECO:0000256" key="4">
    <source>
        <dbReference type="ARBA" id="ARBA00022691"/>
    </source>
</evidence>
<dbReference type="GO" id="GO:0051539">
    <property type="term" value="F:4 iron, 4 sulfur cluster binding"/>
    <property type="evidence" value="ECO:0007669"/>
    <property type="project" value="UniProtKB-KW"/>
</dbReference>
<evidence type="ECO:0000256" key="2">
    <source>
        <dbReference type="ARBA" id="ARBA00009777"/>
    </source>
</evidence>
<keyword evidence="5" id="KW-0479">Metal-binding</keyword>
<dbReference type="GO" id="GO:0016491">
    <property type="term" value="F:oxidoreductase activity"/>
    <property type="evidence" value="ECO:0007669"/>
    <property type="project" value="UniProtKB-KW"/>
</dbReference>
<dbReference type="GO" id="GO:0046872">
    <property type="term" value="F:metal ion binding"/>
    <property type="evidence" value="ECO:0007669"/>
    <property type="project" value="UniProtKB-KW"/>
</dbReference>
<dbReference type="Proteomes" id="UP000446658">
    <property type="component" value="Unassembled WGS sequence"/>
</dbReference>
<evidence type="ECO:0000256" key="6">
    <source>
        <dbReference type="ARBA" id="ARBA00023002"/>
    </source>
</evidence>
<dbReference type="SFLD" id="SFLDG01094">
    <property type="entry name" value="Uncharacterised_Radical_SAM_Su"/>
    <property type="match status" value="1"/>
</dbReference>
<dbReference type="NCBIfam" id="TIGR02495">
    <property type="entry name" value="NrdG2"/>
    <property type="match status" value="1"/>
</dbReference>
<keyword evidence="8" id="KW-0411">Iron-sulfur</keyword>
<dbReference type="InterPro" id="IPR012840">
    <property type="entry name" value="NrdG2"/>
</dbReference>
<sequence length="228" mass="24976">MGGVTPFSATDYPGKLSAVVFVQGCPWRCHYCHNPHLQPRATRQPVAWARFFDLLQRRSGLIDAVVFSGGEPTLDPALPAAMAEVRRMGFLVGLHSGGIYPARFAEALKLADWVGLDIKTNFDDYETITAVAGSGAPAREALTMLLDSGVAYECRTTLHPSLHTDAQVTELAHKIAAMGVRHYALQCFRMEGTKDHQLAGHLPADYPDTALMAQLRQLFDTLIVRKAD</sequence>
<keyword evidence="6" id="KW-0560">Oxidoreductase</keyword>
<keyword evidence="3" id="KW-0004">4Fe-4S</keyword>
<dbReference type="InterPro" id="IPR013785">
    <property type="entry name" value="Aldolase_TIM"/>
</dbReference>
<name>A0A844GBX8_9NEIS</name>
<feature type="domain" description="Radical SAM core" evidence="9">
    <location>
        <begin position="10"/>
        <end position="228"/>
    </location>
</feature>
<organism evidence="10 11">
    <name type="scientific">Paludibacterium denitrificans</name>
    <dbReference type="NCBI Taxonomy" id="2675226"/>
    <lineage>
        <taxon>Bacteria</taxon>
        <taxon>Pseudomonadati</taxon>
        <taxon>Pseudomonadota</taxon>
        <taxon>Betaproteobacteria</taxon>
        <taxon>Neisseriales</taxon>
        <taxon>Chromobacteriaceae</taxon>
        <taxon>Paludibacterium</taxon>
    </lineage>
</organism>
<dbReference type="Gene3D" id="3.20.20.70">
    <property type="entry name" value="Aldolase class I"/>
    <property type="match status" value="1"/>
</dbReference>
<accession>A0A844GBX8</accession>
<evidence type="ECO:0000256" key="5">
    <source>
        <dbReference type="ARBA" id="ARBA00022723"/>
    </source>
</evidence>
<keyword evidence="11" id="KW-1185">Reference proteome</keyword>
<evidence type="ECO:0000313" key="11">
    <source>
        <dbReference type="Proteomes" id="UP000446658"/>
    </source>
</evidence>
<comment type="similarity">
    <text evidence="2">Belongs to the organic radical-activating enzymes family.</text>
</comment>
<comment type="caution">
    <text evidence="10">The sequence shown here is derived from an EMBL/GenBank/DDBJ whole genome shotgun (WGS) entry which is preliminary data.</text>
</comment>
<gene>
    <name evidence="10" type="ORF">GKE73_00105</name>
</gene>
<evidence type="ECO:0000256" key="7">
    <source>
        <dbReference type="ARBA" id="ARBA00023004"/>
    </source>
</evidence>
<reference evidence="10 11" key="1">
    <citation type="submission" date="2019-11" db="EMBL/GenBank/DDBJ databases">
        <title>Draft genome sequence of Paludibacterium sp. dN18-1.</title>
        <authorList>
            <person name="Im W.-T."/>
        </authorList>
    </citation>
    <scope>NUCLEOTIDE SEQUENCE [LARGE SCALE GENOMIC DNA]</scope>
    <source>
        <strain evidence="11">dN 18-1</strain>
    </source>
</reference>
<dbReference type="CDD" id="cd01335">
    <property type="entry name" value="Radical_SAM"/>
    <property type="match status" value="1"/>
</dbReference>
<dbReference type="PANTHER" id="PTHR30352">
    <property type="entry name" value="PYRUVATE FORMATE-LYASE-ACTIVATING ENZYME"/>
    <property type="match status" value="1"/>
</dbReference>
<keyword evidence="4" id="KW-0949">S-adenosyl-L-methionine</keyword>
<evidence type="ECO:0000259" key="9">
    <source>
        <dbReference type="PROSITE" id="PS51918"/>
    </source>
</evidence>
<dbReference type="InterPro" id="IPR007197">
    <property type="entry name" value="rSAM"/>
</dbReference>
<dbReference type="PANTHER" id="PTHR30352:SF13">
    <property type="entry name" value="GLYCYL-RADICAL ENZYME ACTIVATING ENZYME YJJW-RELATED"/>
    <property type="match status" value="1"/>
</dbReference>
<dbReference type="EMBL" id="WLYX01000001">
    <property type="protein sequence ID" value="MTD32284.1"/>
    <property type="molecule type" value="Genomic_DNA"/>
</dbReference>
<dbReference type="AlphaFoldDB" id="A0A844GBX8"/>
<proteinExistence type="inferred from homology"/>
<evidence type="ECO:0000313" key="10">
    <source>
        <dbReference type="EMBL" id="MTD32284.1"/>
    </source>
</evidence>
<protein>
    <submittedName>
        <fullName evidence="10">Anaerobic ribonucleoside-triphosphate reductase activating protein</fullName>
    </submittedName>
</protein>
<dbReference type="SFLD" id="SFLDS00029">
    <property type="entry name" value="Radical_SAM"/>
    <property type="match status" value="1"/>
</dbReference>
<evidence type="ECO:0000256" key="1">
    <source>
        <dbReference type="ARBA" id="ARBA00001966"/>
    </source>
</evidence>